<dbReference type="PROSITE" id="PS51257">
    <property type="entry name" value="PROKAR_LIPOPROTEIN"/>
    <property type="match status" value="1"/>
</dbReference>
<accession>A0ABX5XJI8</accession>
<name>A0ABX5XJI8_9BACT</name>
<dbReference type="RefSeq" id="WP_145206980.1">
    <property type="nucleotide sequence ID" value="NZ_CP036432.1"/>
</dbReference>
<evidence type="ECO:0008006" key="3">
    <source>
        <dbReference type="Google" id="ProtNLM"/>
    </source>
</evidence>
<organism evidence="1 2">
    <name type="scientific">Stieleria magnilauensis</name>
    <dbReference type="NCBI Taxonomy" id="2527963"/>
    <lineage>
        <taxon>Bacteria</taxon>
        <taxon>Pseudomonadati</taxon>
        <taxon>Planctomycetota</taxon>
        <taxon>Planctomycetia</taxon>
        <taxon>Pirellulales</taxon>
        <taxon>Pirellulaceae</taxon>
        <taxon>Stieleria</taxon>
    </lineage>
</organism>
<evidence type="ECO:0000313" key="2">
    <source>
        <dbReference type="Proteomes" id="UP000318081"/>
    </source>
</evidence>
<evidence type="ECO:0000313" key="1">
    <source>
        <dbReference type="EMBL" id="QDV81130.1"/>
    </source>
</evidence>
<proteinExistence type="predicted"/>
<dbReference type="Proteomes" id="UP000318081">
    <property type="component" value="Chromosome"/>
</dbReference>
<keyword evidence="2" id="KW-1185">Reference proteome</keyword>
<dbReference type="EMBL" id="CP036432">
    <property type="protein sequence ID" value="QDV81130.1"/>
    <property type="molecule type" value="Genomic_DNA"/>
</dbReference>
<protein>
    <recommendedName>
        <fullName evidence="3">DUF1573 domain-containing protein</fullName>
    </recommendedName>
</protein>
<sequence>MFKVNSELISFCVLGLAIFAGCFNGPIPNAGHGSGSSKPVVDVPTIELPTNTPVFESSDERAELELPIKDMGSIDVAALSVMTSCNCVDAKIIESQATDSPAAVNLRLDRLNVGIHHASIVLSNVNGRRYDSVVLRYEVANEAKLAFSKRDFGIVTEGANLIFECKIIRAANDQRDLYVVAGDIVPSNPEIASPQPTRAAYLGDDTFAVITDVSGTPGLSYRNVWVEDQFGRQLTKMTGITWEIESRVSVTPSALMLSEENREFVAILEVQDVVDEIHVAKECGLYLDTWSLDQISPEIYRLSGCVTASGNTPRVVKSLKLILDGSEVRLPIEWSFTENES</sequence>
<reference evidence="1 2" key="1">
    <citation type="submission" date="2019-02" db="EMBL/GenBank/DDBJ databases">
        <title>Deep-cultivation of Planctomycetes and their phenomic and genomic characterization uncovers novel biology.</title>
        <authorList>
            <person name="Wiegand S."/>
            <person name="Jogler M."/>
            <person name="Boedeker C."/>
            <person name="Pinto D."/>
            <person name="Vollmers J."/>
            <person name="Rivas-Marin E."/>
            <person name="Kohn T."/>
            <person name="Peeters S.H."/>
            <person name="Heuer A."/>
            <person name="Rast P."/>
            <person name="Oberbeckmann S."/>
            <person name="Bunk B."/>
            <person name="Jeske O."/>
            <person name="Meyerdierks A."/>
            <person name="Storesund J.E."/>
            <person name="Kallscheuer N."/>
            <person name="Luecker S."/>
            <person name="Lage O.M."/>
            <person name="Pohl T."/>
            <person name="Merkel B.J."/>
            <person name="Hornburger P."/>
            <person name="Mueller R.-W."/>
            <person name="Bruemmer F."/>
            <person name="Labrenz M."/>
            <person name="Spormann A.M."/>
            <person name="Op den Camp H."/>
            <person name="Overmann J."/>
            <person name="Amann R."/>
            <person name="Jetten M.S.M."/>
            <person name="Mascher T."/>
            <person name="Medema M.H."/>
            <person name="Devos D.P."/>
            <person name="Kaster A.-K."/>
            <person name="Ovreas L."/>
            <person name="Rohde M."/>
            <person name="Galperin M.Y."/>
            <person name="Jogler C."/>
        </authorList>
    </citation>
    <scope>NUCLEOTIDE SEQUENCE [LARGE SCALE GENOMIC DNA]</scope>
    <source>
        <strain evidence="1 2">TBK1r</strain>
    </source>
</reference>
<gene>
    <name evidence="1" type="ORF">TBK1r_00450</name>
</gene>